<feature type="compositionally biased region" description="Low complexity" evidence="1">
    <location>
        <begin position="1"/>
        <end position="25"/>
    </location>
</feature>
<accession>A0A1Q9EC87</accession>
<dbReference type="Proteomes" id="UP000186817">
    <property type="component" value="Unassembled WGS sequence"/>
</dbReference>
<organism evidence="2 3">
    <name type="scientific">Symbiodinium microadriaticum</name>
    <name type="common">Dinoflagellate</name>
    <name type="synonym">Zooxanthella microadriatica</name>
    <dbReference type="NCBI Taxonomy" id="2951"/>
    <lineage>
        <taxon>Eukaryota</taxon>
        <taxon>Sar</taxon>
        <taxon>Alveolata</taxon>
        <taxon>Dinophyceae</taxon>
        <taxon>Suessiales</taxon>
        <taxon>Symbiodiniaceae</taxon>
        <taxon>Symbiodinium</taxon>
    </lineage>
</organism>
<feature type="region of interest" description="Disordered" evidence="1">
    <location>
        <begin position="61"/>
        <end position="91"/>
    </location>
</feature>
<keyword evidence="3" id="KW-1185">Reference proteome</keyword>
<evidence type="ECO:0000313" key="2">
    <source>
        <dbReference type="EMBL" id="OLQ04997.1"/>
    </source>
</evidence>
<proteinExistence type="predicted"/>
<dbReference type="AlphaFoldDB" id="A0A1Q9EC87"/>
<feature type="region of interest" description="Disordered" evidence="1">
    <location>
        <begin position="1"/>
        <end position="35"/>
    </location>
</feature>
<reference evidence="2 3" key="1">
    <citation type="submission" date="2016-02" db="EMBL/GenBank/DDBJ databases">
        <title>Genome analysis of coral dinoflagellate symbionts highlights evolutionary adaptations to a symbiotic lifestyle.</title>
        <authorList>
            <person name="Aranda M."/>
            <person name="Li Y."/>
            <person name="Liew Y.J."/>
            <person name="Baumgarten S."/>
            <person name="Simakov O."/>
            <person name="Wilson M."/>
            <person name="Piel J."/>
            <person name="Ashoor H."/>
            <person name="Bougouffa S."/>
            <person name="Bajic V.B."/>
            <person name="Ryu T."/>
            <person name="Ravasi T."/>
            <person name="Bayer T."/>
            <person name="Micklem G."/>
            <person name="Kim H."/>
            <person name="Bhak J."/>
            <person name="Lajeunesse T.C."/>
            <person name="Voolstra C.R."/>
        </authorList>
    </citation>
    <scope>NUCLEOTIDE SEQUENCE [LARGE SCALE GENOMIC DNA]</scope>
    <source>
        <strain evidence="2 3">CCMP2467</strain>
    </source>
</reference>
<gene>
    <name evidence="2" type="ORF">AK812_SmicGene11853</name>
</gene>
<protein>
    <submittedName>
        <fullName evidence="2">Uncharacterized protein</fullName>
    </submittedName>
</protein>
<sequence>MASPATSLHPTPTLSATTTLAASATKARWETPARRPSSYHHVVTLGAAAFAAAGCRARRGHRSRGLCRHAAGVGTANASAPKEEEEERKEE</sequence>
<evidence type="ECO:0000256" key="1">
    <source>
        <dbReference type="SAM" id="MobiDB-lite"/>
    </source>
</evidence>
<name>A0A1Q9EC87_SYMMI</name>
<dbReference type="EMBL" id="LSRX01000196">
    <property type="protein sequence ID" value="OLQ04997.1"/>
    <property type="molecule type" value="Genomic_DNA"/>
</dbReference>
<comment type="caution">
    <text evidence="2">The sequence shown here is derived from an EMBL/GenBank/DDBJ whole genome shotgun (WGS) entry which is preliminary data.</text>
</comment>
<evidence type="ECO:0000313" key="3">
    <source>
        <dbReference type="Proteomes" id="UP000186817"/>
    </source>
</evidence>